<feature type="non-terminal residue" evidence="1">
    <location>
        <position position="50"/>
    </location>
</feature>
<dbReference type="EMBL" id="CP045900">
    <property type="protein sequence ID" value="QQP42007.1"/>
    <property type="molecule type" value="Genomic_DNA"/>
</dbReference>
<reference evidence="2" key="1">
    <citation type="submission" date="2021-01" db="EMBL/GenBank/DDBJ databases">
        <title>Caligus Genome Assembly.</title>
        <authorList>
            <person name="Gallardo-Escarate C."/>
        </authorList>
    </citation>
    <scope>NUCLEOTIDE SEQUENCE [LARGE SCALE GENOMIC DNA]</scope>
</reference>
<organism evidence="1 2">
    <name type="scientific">Caligus rogercresseyi</name>
    <name type="common">Sea louse</name>
    <dbReference type="NCBI Taxonomy" id="217165"/>
    <lineage>
        <taxon>Eukaryota</taxon>
        <taxon>Metazoa</taxon>
        <taxon>Ecdysozoa</taxon>
        <taxon>Arthropoda</taxon>
        <taxon>Crustacea</taxon>
        <taxon>Multicrustacea</taxon>
        <taxon>Hexanauplia</taxon>
        <taxon>Copepoda</taxon>
        <taxon>Siphonostomatoida</taxon>
        <taxon>Caligidae</taxon>
        <taxon>Caligus</taxon>
    </lineage>
</organism>
<dbReference type="OrthoDB" id="248751at2759"/>
<sequence length="50" mass="5615">RFKKGVYAISVSGRLPTPVIRTCKPSTLHINPVIRASDKYTPLHLFNSSF</sequence>
<accession>A0A7T8H288</accession>
<feature type="non-terminal residue" evidence="1">
    <location>
        <position position="1"/>
    </location>
</feature>
<proteinExistence type="predicted"/>
<gene>
    <name evidence="1" type="ORF">FKW44_016543</name>
</gene>
<dbReference type="GO" id="GO:0003746">
    <property type="term" value="F:translation elongation factor activity"/>
    <property type="evidence" value="ECO:0007669"/>
    <property type="project" value="UniProtKB-KW"/>
</dbReference>
<dbReference type="AlphaFoldDB" id="A0A7T8H288"/>
<evidence type="ECO:0000313" key="2">
    <source>
        <dbReference type="Proteomes" id="UP000595437"/>
    </source>
</evidence>
<evidence type="ECO:0000313" key="1">
    <source>
        <dbReference type="EMBL" id="QQP42007.1"/>
    </source>
</evidence>
<keyword evidence="1" id="KW-0251">Elongation factor</keyword>
<name>A0A7T8H288_CALRO</name>
<dbReference type="Proteomes" id="UP000595437">
    <property type="component" value="Chromosome 11"/>
</dbReference>
<keyword evidence="1" id="KW-0648">Protein biosynthesis</keyword>
<protein>
    <submittedName>
        <fullName evidence="1">Transcription elongation factor SPT4</fullName>
    </submittedName>
</protein>
<keyword evidence="2" id="KW-1185">Reference proteome</keyword>